<dbReference type="KEGG" id="mpt:Mpe_B0330"/>
<dbReference type="PANTHER" id="PTHR35175">
    <property type="entry name" value="DUF1289 DOMAIN-CONTAINING PROTEIN"/>
    <property type="match status" value="1"/>
</dbReference>
<proteinExistence type="predicted"/>
<reference evidence="1 2" key="1">
    <citation type="journal article" date="2007" name="J. Bacteriol.">
        <title>Whole-genome analysis of the methyl tert-butyl ether-degrading beta-proteobacterium Methylibium petroleiphilum PM1.</title>
        <authorList>
            <person name="Kane S.R."/>
            <person name="Chakicherla A.Y."/>
            <person name="Chain P.S.G."/>
            <person name="Schmidt R."/>
            <person name="Shin M.W."/>
            <person name="Legler T.C."/>
            <person name="Scow K.M."/>
            <person name="Larimer F.W."/>
            <person name="Lucas S.M."/>
            <person name="Richardson P.M."/>
            <person name="Hristova K.R."/>
        </authorList>
    </citation>
    <scope>NUCLEOTIDE SEQUENCE [LARGE SCALE GENOMIC DNA]</scope>
    <source>
        <strain evidence="2">ATCC BAA-1232 / LMG 22953 / PM1</strain>
        <plasmid evidence="1 2">RPME01</plasmid>
    </source>
</reference>
<geneLocation type="plasmid" evidence="1 2">
    <name>RPME01</name>
</geneLocation>
<dbReference type="eggNOG" id="COG3313">
    <property type="taxonomic scope" value="Bacteria"/>
</dbReference>
<protein>
    <recommendedName>
        <fullName evidence="3">Fe-S protein</fullName>
    </recommendedName>
</protein>
<keyword evidence="1" id="KW-0614">Plasmid</keyword>
<name>A2SNG6_METPP</name>
<dbReference type="HOGENOM" id="CLU_2508927_0_0_4"/>
<gene>
    <name evidence="1" type="ordered locus">Mpe_B0330</name>
</gene>
<evidence type="ECO:0008006" key="3">
    <source>
        <dbReference type="Google" id="ProtNLM"/>
    </source>
</evidence>
<dbReference type="Pfam" id="PF06945">
    <property type="entry name" value="DUF1289"/>
    <property type="match status" value="1"/>
</dbReference>
<dbReference type="InterPro" id="IPR010710">
    <property type="entry name" value="DUF1289"/>
</dbReference>
<organism evidence="1 2">
    <name type="scientific">Methylibium petroleiphilum (strain ATCC BAA-1232 / LMG 22953 / PM1)</name>
    <dbReference type="NCBI Taxonomy" id="420662"/>
    <lineage>
        <taxon>Bacteria</taxon>
        <taxon>Pseudomonadati</taxon>
        <taxon>Pseudomonadota</taxon>
        <taxon>Betaproteobacteria</taxon>
        <taxon>Burkholderiales</taxon>
        <taxon>Sphaerotilaceae</taxon>
        <taxon>Methylibium</taxon>
    </lineage>
</organism>
<evidence type="ECO:0000313" key="2">
    <source>
        <dbReference type="Proteomes" id="UP000000366"/>
    </source>
</evidence>
<dbReference type="PANTHER" id="PTHR35175:SF2">
    <property type="entry name" value="DUF1289 DOMAIN-CONTAINING PROTEIN"/>
    <property type="match status" value="1"/>
</dbReference>
<dbReference type="EMBL" id="CP000556">
    <property type="protein sequence ID" value="ABM97105.1"/>
    <property type="molecule type" value="Genomic_DNA"/>
</dbReference>
<evidence type="ECO:0000313" key="1">
    <source>
        <dbReference type="EMBL" id="ABM97105.1"/>
    </source>
</evidence>
<sequence length="85" mass="9178">MAAGFSYGRGGMQVTVSAEQLTPSQQRPASPCVGVCRIEQASGLCAGCLRTLDEIAAWSKLDETGRERVWVQLDERRLPGARRAA</sequence>
<dbReference type="Proteomes" id="UP000000366">
    <property type="component" value="Plasmid RPME01"/>
</dbReference>
<dbReference type="AlphaFoldDB" id="A2SNG6"/>
<accession>A2SNG6</accession>
<keyword evidence="2" id="KW-1185">Reference proteome</keyword>